<feature type="transmembrane region" description="Helical" evidence="1">
    <location>
        <begin position="12"/>
        <end position="30"/>
    </location>
</feature>
<dbReference type="RefSeq" id="WP_106136644.1">
    <property type="nucleotide sequence ID" value="NZ_PVTE01000003.1"/>
</dbReference>
<keyword evidence="1" id="KW-0812">Transmembrane</keyword>
<comment type="caution">
    <text evidence="2">The sequence shown here is derived from an EMBL/GenBank/DDBJ whole genome shotgun (WGS) entry which is preliminary data.</text>
</comment>
<dbReference type="AlphaFoldDB" id="A0A2T0TEY8"/>
<proteinExistence type="predicted"/>
<keyword evidence="3" id="KW-1185">Reference proteome</keyword>
<accession>A0A2T0TEY8</accession>
<dbReference type="EMBL" id="PVTE01000003">
    <property type="protein sequence ID" value="PRY44229.1"/>
    <property type="molecule type" value="Genomic_DNA"/>
</dbReference>
<evidence type="ECO:0000313" key="3">
    <source>
        <dbReference type="Proteomes" id="UP000238375"/>
    </source>
</evidence>
<feature type="transmembrane region" description="Helical" evidence="1">
    <location>
        <begin position="42"/>
        <end position="60"/>
    </location>
</feature>
<name>A0A2T0TEY8_9BACT</name>
<dbReference type="Proteomes" id="UP000238375">
    <property type="component" value="Unassembled WGS sequence"/>
</dbReference>
<organism evidence="2 3">
    <name type="scientific">Spirosoma oryzae</name>
    <dbReference type="NCBI Taxonomy" id="1469603"/>
    <lineage>
        <taxon>Bacteria</taxon>
        <taxon>Pseudomonadati</taxon>
        <taxon>Bacteroidota</taxon>
        <taxon>Cytophagia</taxon>
        <taxon>Cytophagales</taxon>
        <taxon>Cytophagaceae</taxon>
        <taxon>Spirosoma</taxon>
    </lineage>
</organism>
<evidence type="ECO:0000313" key="2">
    <source>
        <dbReference type="EMBL" id="PRY44229.1"/>
    </source>
</evidence>
<gene>
    <name evidence="2" type="ORF">CLV58_103198</name>
</gene>
<keyword evidence="1" id="KW-1133">Transmembrane helix</keyword>
<feature type="transmembrane region" description="Helical" evidence="1">
    <location>
        <begin position="75"/>
        <end position="97"/>
    </location>
</feature>
<reference evidence="2 3" key="1">
    <citation type="submission" date="2018-03" db="EMBL/GenBank/DDBJ databases">
        <title>Genomic Encyclopedia of Archaeal and Bacterial Type Strains, Phase II (KMG-II): from individual species to whole genera.</title>
        <authorList>
            <person name="Goeker M."/>
        </authorList>
    </citation>
    <scope>NUCLEOTIDE SEQUENCE [LARGE SCALE GENOMIC DNA]</scope>
    <source>
        <strain evidence="2 3">DSM 28354</strain>
    </source>
</reference>
<protein>
    <submittedName>
        <fullName evidence="2">Uncharacterized protein</fullName>
    </submittedName>
</protein>
<keyword evidence="1" id="KW-0472">Membrane</keyword>
<sequence>MDNKILFEVFKYLAIFFVSVFLPKKIIYLIRSVLFYYSKNLLKYWHIIIVEITLLYYLHLKKNELLFQDYNNIKTYFLIFIISTFIINLLCLLRTLFSKSKVFFSIYPSFTIKENEFIVNDIQSEKINDIIETKIKLLKSKFFIFRNDIFKVELVTVPEFIPIILGIKGFLKYIVKKLNTQNPISLYIQKDLLDSTLDTQFFFDNKQFINTSGYLEIKRITNKICRDKDKSIDEKNRINTFCVFIRQ</sequence>
<evidence type="ECO:0000256" key="1">
    <source>
        <dbReference type="SAM" id="Phobius"/>
    </source>
</evidence>